<evidence type="ECO:0000313" key="8">
    <source>
        <dbReference type="EMBL" id="ORA11959.1"/>
    </source>
</evidence>
<evidence type="ECO:0000256" key="2">
    <source>
        <dbReference type="ARBA" id="ARBA00023002"/>
    </source>
</evidence>
<comment type="similarity">
    <text evidence="1 6">Belongs to the aldehyde dehydrogenase family.</text>
</comment>
<dbReference type="Gene3D" id="3.40.309.10">
    <property type="entry name" value="Aldehyde Dehydrogenase, Chain A, domain 2"/>
    <property type="match status" value="1"/>
</dbReference>
<dbReference type="InterPro" id="IPR029510">
    <property type="entry name" value="Ald_DH_CS_GLU"/>
</dbReference>
<dbReference type="SUPFAM" id="SSF53720">
    <property type="entry name" value="ALDH-like"/>
    <property type="match status" value="1"/>
</dbReference>
<gene>
    <name evidence="8" type="ORF">BST14_17755</name>
</gene>
<proteinExistence type="inferred from homology"/>
<dbReference type="InterPro" id="IPR016163">
    <property type="entry name" value="Ald_DH_C"/>
</dbReference>
<evidence type="ECO:0000256" key="1">
    <source>
        <dbReference type="ARBA" id="ARBA00009986"/>
    </source>
</evidence>
<evidence type="ECO:0000313" key="9">
    <source>
        <dbReference type="Proteomes" id="UP000192707"/>
    </source>
</evidence>
<dbReference type="PANTHER" id="PTHR42804:SF1">
    <property type="entry name" value="ALDEHYDE DEHYDROGENASE-RELATED"/>
    <property type="match status" value="1"/>
</dbReference>
<dbReference type="Pfam" id="PF00171">
    <property type="entry name" value="Aldedh"/>
    <property type="match status" value="1"/>
</dbReference>
<dbReference type="AlphaFoldDB" id="A0A1W9ZCC5"/>
<name>A0A1W9ZCC5_MYCAI</name>
<dbReference type="PROSITE" id="PS00687">
    <property type="entry name" value="ALDEHYDE_DEHYDR_GLU"/>
    <property type="match status" value="1"/>
</dbReference>
<evidence type="ECO:0000256" key="5">
    <source>
        <dbReference type="PROSITE-ProRule" id="PRU10007"/>
    </source>
</evidence>
<feature type="domain" description="Aldehyde dehydrogenase" evidence="7">
    <location>
        <begin position="14"/>
        <end position="474"/>
    </location>
</feature>
<comment type="caution">
    <text evidence="8">The sequence shown here is derived from an EMBL/GenBank/DDBJ whole genome shotgun (WGS) entry which is preliminary data.</text>
</comment>
<feature type="active site" evidence="5">
    <location>
        <position position="250"/>
    </location>
</feature>
<keyword evidence="9" id="KW-1185">Reference proteome</keyword>
<dbReference type="OrthoDB" id="6882680at2"/>
<dbReference type="Gene3D" id="3.40.605.10">
    <property type="entry name" value="Aldehyde Dehydrogenase, Chain A, domain 1"/>
    <property type="match status" value="1"/>
</dbReference>
<protein>
    <recommendedName>
        <fullName evidence="3">aldehyde dehydrogenase (NAD(+))</fullName>
        <ecNumber evidence="3">1.2.1.3</ecNumber>
    </recommendedName>
</protein>
<dbReference type="RefSeq" id="WP_083065691.1">
    <property type="nucleotide sequence ID" value="NZ_MVHG01000048.1"/>
</dbReference>
<reference evidence="8 9" key="1">
    <citation type="submission" date="2016-12" db="EMBL/GenBank/DDBJ databases">
        <title>The new phylogeny of genus Mycobacterium.</title>
        <authorList>
            <person name="Tortoli E."/>
            <person name="Trovato A."/>
            <person name="Cirillo D.M."/>
        </authorList>
    </citation>
    <scope>NUCLEOTIDE SEQUENCE [LARGE SCALE GENOMIC DNA]</scope>
    <source>
        <strain evidence="8 9">DSM 45069</strain>
    </source>
</reference>
<dbReference type="CDD" id="cd07139">
    <property type="entry name" value="ALDH_AldA-Rv0768"/>
    <property type="match status" value="1"/>
</dbReference>
<dbReference type="InterPro" id="IPR016161">
    <property type="entry name" value="Ald_DH/histidinol_DH"/>
</dbReference>
<dbReference type="FunFam" id="3.40.309.10:FF:000009">
    <property type="entry name" value="Aldehyde dehydrogenase A"/>
    <property type="match status" value="1"/>
</dbReference>
<dbReference type="EC" id="1.2.1.3" evidence="3"/>
<dbReference type="FunFam" id="3.40.605.10:FF:000007">
    <property type="entry name" value="NAD/NADP-dependent betaine aldehyde dehydrogenase"/>
    <property type="match status" value="1"/>
</dbReference>
<dbReference type="GO" id="GO:0004029">
    <property type="term" value="F:aldehyde dehydrogenase (NAD+) activity"/>
    <property type="evidence" value="ECO:0007669"/>
    <property type="project" value="UniProtKB-EC"/>
</dbReference>
<accession>A0A1W9ZCC5</accession>
<dbReference type="PANTHER" id="PTHR42804">
    <property type="entry name" value="ALDEHYDE DEHYDROGENASE"/>
    <property type="match status" value="1"/>
</dbReference>
<evidence type="ECO:0000256" key="3">
    <source>
        <dbReference type="ARBA" id="ARBA00024226"/>
    </source>
</evidence>
<dbReference type="PROSITE" id="PS00070">
    <property type="entry name" value="ALDEHYDE_DEHYDR_CYS"/>
    <property type="match status" value="1"/>
</dbReference>
<sequence>MRFDCSELLIGGDWRSQGSEWLDVVSPSTEELVTKVRHAETADIDDAVIAARTAFDRGPWPRMSPEERAEVIRSAIQLLAARRDEIATLVTREMGAPYSDTVGQQIPGALGMAKAFTRYSADMSRATSRNGRLGWALIEQEPVGVVGAIVAWNAPFYFSILKVIPALLAGCTVVLKPAEETPISAFHLGEALYAAGLPAGALSIVPGDRGVGAHLVSHPGVDKVAFTGSTAAGRVIGATCGQMLKRSSLELGGKSAAIVLEDADLADTTPWLSAGAFYNSGQVCAALTRVLAPRRRYDEVVDSLAAAATKLRIGDPFSPDTEVGPLVSARQRYRVEGYLEIAKQEGAIVAAGGGRPSGLDRGYYLEPTVFAGVDNDMRIAREEIFGPVAVVIPYEDVDQAIAIANDSPYGLHGGVYTSDPDAGVAVARRIVTGSVSVNSFTLNSDAPFGGRKSSGYGREFGPEGIAEYLEYKTINVPAVVGEAAYGAHAGV</sequence>
<organism evidence="8 9">
    <name type="scientific">Mycobacterium arosiense ATCC BAA-1401 = DSM 45069</name>
    <dbReference type="NCBI Taxonomy" id="1265311"/>
    <lineage>
        <taxon>Bacteria</taxon>
        <taxon>Bacillati</taxon>
        <taxon>Actinomycetota</taxon>
        <taxon>Actinomycetes</taxon>
        <taxon>Mycobacteriales</taxon>
        <taxon>Mycobacteriaceae</taxon>
        <taxon>Mycobacterium</taxon>
        <taxon>Mycobacterium avium complex (MAC)</taxon>
    </lineage>
</organism>
<comment type="catalytic activity">
    <reaction evidence="4">
        <text>an aldehyde + NAD(+) + H2O = a carboxylate + NADH + 2 H(+)</text>
        <dbReference type="Rhea" id="RHEA:16185"/>
        <dbReference type="ChEBI" id="CHEBI:15377"/>
        <dbReference type="ChEBI" id="CHEBI:15378"/>
        <dbReference type="ChEBI" id="CHEBI:17478"/>
        <dbReference type="ChEBI" id="CHEBI:29067"/>
        <dbReference type="ChEBI" id="CHEBI:57540"/>
        <dbReference type="ChEBI" id="CHEBI:57945"/>
        <dbReference type="EC" id="1.2.1.3"/>
    </reaction>
</comment>
<evidence type="ECO:0000259" key="7">
    <source>
        <dbReference type="Pfam" id="PF00171"/>
    </source>
</evidence>
<dbReference type="EMBL" id="MVHG01000048">
    <property type="protein sequence ID" value="ORA11959.1"/>
    <property type="molecule type" value="Genomic_DNA"/>
</dbReference>
<evidence type="ECO:0000256" key="6">
    <source>
        <dbReference type="RuleBase" id="RU003345"/>
    </source>
</evidence>
<evidence type="ECO:0000256" key="4">
    <source>
        <dbReference type="ARBA" id="ARBA00049194"/>
    </source>
</evidence>
<dbReference type="InterPro" id="IPR016162">
    <property type="entry name" value="Ald_DH_N"/>
</dbReference>
<dbReference type="Proteomes" id="UP000192707">
    <property type="component" value="Unassembled WGS sequence"/>
</dbReference>
<dbReference type="InterPro" id="IPR015590">
    <property type="entry name" value="Aldehyde_DH_dom"/>
</dbReference>
<keyword evidence="2 6" id="KW-0560">Oxidoreductase</keyword>
<dbReference type="InterPro" id="IPR016160">
    <property type="entry name" value="Ald_DH_CS_CYS"/>
</dbReference>